<comment type="caution">
    <text evidence="1">The sequence shown here is derived from an EMBL/GenBank/DDBJ whole genome shotgun (WGS) entry which is preliminary data.</text>
</comment>
<dbReference type="AlphaFoldDB" id="A0A645BUZ5"/>
<proteinExistence type="predicted"/>
<sequence length="89" mass="9920">MPQAVDDARYAAREARAGICHAKSKRIAAANLDRNSRFFGKPGQRMRKGHNEAIEIRAGDVFKMAARDNAAIQRHLDHAEVLVHRLFAG</sequence>
<dbReference type="EMBL" id="VSSQ01021456">
    <property type="protein sequence ID" value="MPM67053.1"/>
    <property type="molecule type" value="Genomic_DNA"/>
</dbReference>
<gene>
    <name evidence="1" type="ORF">SDC9_113969</name>
</gene>
<organism evidence="1">
    <name type="scientific">bioreactor metagenome</name>
    <dbReference type="NCBI Taxonomy" id="1076179"/>
    <lineage>
        <taxon>unclassified sequences</taxon>
        <taxon>metagenomes</taxon>
        <taxon>ecological metagenomes</taxon>
    </lineage>
</organism>
<name>A0A645BUZ5_9ZZZZ</name>
<evidence type="ECO:0000313" key="1">
    <source>
        <dbReference type="EMBL" id="MPM67053.1"/>
    </source>
</evidence>
<protein>
    <submittedName>
        <fullName evidence="1">Uncharacterized protein</fullName>
    </submittedName>
</protein>
<reference evidence="1" key="1">
    <citation type="submission" date="2019-08" db="EMBL/GenBank/DDBJ databases">
        <authorList>
            <person name="Kucharzyk K."/>
            <person name="Murdoch R.W."/>
            <person name="Higgins S."/>
            <person name="Loffler F."/>
        </authorList>
    </citation>
    <scope>NUCLEOTIDE SEQUENCE</scope>
</reference>
<accession>A0A645BUZ5</accession>